<comment type="caution">
    <text evidence="1">The sequence shown here is derived from an EMBL/GenBank/DDBJ whole genome shotgun (WGS) entry which is preliminary data.</text>
</comment>
<proteinExistence type="predicted"/>
<evidence type="ECO:0000313" key="1">
    <source>
        <dbReference type="EMBL" id="KKK44265.1"/>
    </source>
</evidence>
<accession>A0A0F8W882</accession>
<sequence length="169" mass="19430">ELDGREEMEKKYGLRNLGIALDSFRSFIDDSVKPFQGRLWIWSRFGGIILFPFDGSGCPQLKCGFKLMLFKHLYDIEESLFPSFISFRLALHIGNTVFVRKNTGNIISDSLNFIFHLGQQYAKPGQFYVSESVLQLGQKELKGFFSDSGIFEGRTIYQMRLPNHGQNEI</sequence>
<feature type="non-terminal residue" evidence="1">
    <location>
        <position position="1"/>
    </location>
</feature>
<dbReference type="EMBL" id="LAZR01070193">
    <property type="protein sequence ID" value="KKK44265.1"/>
    <property type="molecule type" value="Genomic_DNA"/>
</dbReference>
<organism evidence="1">
    <name type="scientific">marine sediment metagenome</name>
    <dbReference type="NCBI Taxonomy" id="412755"/>
    <lineage>
        <taxon>unclassified sequences</taxon>
        <taxon>metagenomes</taxon>
        <taxon>ecological metagenomes</taxon>
    </lineage>
</organism>
<name>A0A0F8W882_9ZZZZ</name>
<protein>
    <submittedName>
        <fullName evidence="1">Uncharacterized protein</fullName>
    </submittedName>
</protein>
<reference evidence="1" key="1">
    <citation type="journal article" date="2015" name="Nature">
        <title>Complex archaea that bridge the gap between prokaryotes and eukaryotes.</title>
        <authorList>
            <person name="Spang A."/>
            <person name="Saw J.H."/>
            <person name="Jorgensen S.L."/>
            <person name="Zaremba-Niedzwiedzka K."/>
            <person name="Martijn J."/>
            <person name="Lind A.E."/>
            <person name="van Eijk R."/>
            <person name="Schleper C."/>
            <person name="Guy L."/>
            <person name="Ettema T.J."/>
        </authorList>
    </citation>
    <scope>NUCLEOTIDE SEQUENCE</scope>
</reference>
<gene>
    <name evidence="1" type="ORF">LCGC14_3167360</name>
</gene>
<dbReference type="AlphaFoldDB" id="A0A0F8W882"/>